<accession>A0A2G9UFK0</accession>
<name>A0A2G9UFK0_TELCI</name>
<dbReference type="EMBL" id="KZ346800">
    <property type="protein sequence ID" value="PIO69045.1"/>
    <property type="molecule type" value="Genomic_DNA"/>
</dbReference>
<evidence type="ECO:0000313" key="1">
    <source>
        <dbReference type="EMBL" id="PIO69045.1"/>
    </source>
</evidence>
<dbReference type="AlphaFoldDB" id="A0A2G9UFK0"/>
<reference evidence="1 2" key="1">
    <citation type="submission" date="2015-09" db="EMBL/GenBank/DDBJ databases">
        <title>Draft genome of the parasitic nematode Teladorsagia circumcincta isolate WARC Sus (inbred).</title>
        <authorList>
            <person name="Mitreva M."/>
        </authorList>
    </citation>
    <scope>NUCLEOTIDE SEQUENCE [LARGE SCALE GENOMIC DNA]</scope>
    <source>
        <strain evidence="1 2">S</strain>
    </source>
</reference>
<gene>
    <name evidence="1" type="ORF">TELCIR_09146</name>
</gene>
<proteinExistence type="predicted"/>
<dbReference type="Proteomes" id="UP000230423">
    <property type="component" value="Unassembled WGS sequence"/>
</dbReference>
<keyword evidence="2" id="KW-1185">Reference proteome</keyword>
<sequence>MAFWFIVNTNATHEVVRRFVEGLVFGANDPSSILRKTVFSIGRPFWFWYPTKK</sequence>
<organism evidence="1 2">
    <name type="scientific">Teladorsagia circumcincta</name>
    <name type="common">Brown stomach worm</name>
    <name type="synonym">Ostertagia circumcincta</name>
    <dbReference type="NCBI Taxonomy" id="45464"/>
    <lineage>
        <taxon>Eukaryota</taxon>
        <taxon>Metazoa</taxon>
        <taxon>Ecdysozoa</taxon>
        <taxon>Nematoda</taxon>
        <taxon>Chromadorea</taxon>
        <taxon>Rhabditida</taxon>
        <taxon>Rhabditina</taxon>
        <taxon>Rhabditomorpha</taxon>
        <taxon>Strongyloidea</taxon>
        <taxon>Trichostrongylidae</taxon>
        <taxon>Teladorsagia</taxon>
    </lineage>
</organism>
<protein>
    <submittedName>
        <fullName evidence="1">Uncharacterized protein</fullName>
    </submittedName>
</protein>
<evidence type="ECO:0000313" key="2">
    <source>
        <dbReference type="Proteomes" id="UP000230423"/>
    </source>
</evidence>